<dbReference type="EMBL" id="DVNZ01000059">
    <property type="protein sequence ID" value="HIU93865.1"/>
    <property type="molecule type" value="Genomic_DNA"/>
</dbReference>
<evidence type="ECO:0000256" key="5">
    <source>
        <dbReference type="ARBA" id="ARBA00023002"/>
    </source>
</evidence>
<dbReference type="PANTHER" id="PTHR32338">
    <property type="entry name" value="N-ACETYL-GAMMA-GLUTAMYL-PHOSPHATE REDUCTASE, CHLOROPLASTIC-RELATED-RELATED"/>
    <property type="match status" value="1"/>
</dbReference>
<comment type="caution">
    <text evidence="7">The sequence shown here is derived from an EMBL/GenBank/DDBJ whole genome shotgun (WGS) entry which is preliminary data.</text>
</comment>
<dbReference type="CDD" id="cd23935">
    <property type="entry name" value="AGPR_2_C"/>
    <property type="match status" value="1"/>
</dbReference>
<accession>A0A9D1SSM0</accession>
<gene>
    <name evidence="7" type="primary">argC</name>
    <name evidence="7" type="ORF">IAD24_01780</name>
</gene>
<dbReference type="Pfam" id="PF22698">
    <property type="entry name" value="Semialdhyde_dhC_1"/>
    <property type="match status" value="1"/>
</dbReference>
<dbReference type="InterPro" id="IPR000534">
    <property type="entry name" value="Semialdehyde_DH_NAD-bd"/>
</dbReference>
<keyword evidence="4" id="KW-0521">NADP</keyword>
<keyword evidence="2" id="KW-0055">Arginine biosynthesis</keyword>
<dbReference type="GO" id="GO:0006526">
    <property type="term" value="P:L-arginine biosynthetic process"/>
    <property type="evidence" value="ECO:0007669"/>
    <property type="project" value="UniProtKB-KW"/>
</dbReference>
<dbReference type="GO" id="GO:0051287">
    <property type="term" value="F:NAD binding"/>
    <property type="evidence" value="ECO:0007669"/>
    <property type="project" value="InterPro"/>
</dbReference>
<evidence type="ECO:0000313" key="7">
    <source>
        <dbReference type="EMBL" id="HIU93865.1"/>
    </source>
</evidence>
<dbReference type="CDD" id="cd17896">
    <property type="entry name" value="AGPR_2_N"/>
    <property type="match status" value="1"/>
</dbReference>
<evidence type="ECO:0000259" key="6">
    <source>
        <dbReference type="SMART" id="SM00859"/>
    </source>
</evidence>
<dbReference type="Gene3D" id="3.40.50.720">
    <property type="entry name" value="NAD(P)-binding Rossmann-like Domain"/>
    <property type="match status" value="1"/>
</dbReference>
<name>A0A9D1SSM0_9FIRM</name>
<keyword evidence="5 7" id="KW-0560">Oxidoreductase</keyword>
<dbReference type="SUPFAM" id="SSF51735">
    <property type="entry name" value="NAD(P)-binding Rossmann-fold domains"/>
    <property type="match status" value="1"/>
</dbReference>
<dbReference type="InterPro" id="IPR058924">
    <property type="entry name" value="AGPR_dimerisation_dom"/>
</dbReference>
<evidence type="ECO:0000256" key="4">
    <source>
        <dbReference type="ARBA" id="ARBA00022857"/>
    </source>
</evidence>
<dbReference type="AlphaFoldDB" id="A0A9D1SSM0"/>
<dbReference type="InterPro" id="IPR010136">
    <property type="entry name" value="AGPR_type-2"/>
</dbReference>
<protein>
    <submittedName>
        <fullName evidence="7">N-acetyl-gamma-glutamyl-phosphate reductase</fullName>
        <ecNumber evidence="7">1.2.1.38</ecNumber>
    </submittedName>
</protein>
<dbReference type="SMART" id="SM00859">
    <property type="entry name" value="Semialdhyde_dh"/>
    <property type="match status" value="1"/>
</dbReference>
<dbReference type="SUPFAM" id="SSF55347">
    <property type="entry name" value="Glyceraldehyde-3-phosphate dehydrogenase-like, C-terminal domain"/>
    <property type="match status" value="1"/>
</dbReference>
<keyword evidence="3" id="KW-0028">Amino-acid biosynthesis</keyword>
<sequence>MTRVFIDGSAGTTGLRIHDRLPARADLELIRLDPALRKDPAARRAALNSADVVFLCLPDAAAREAVEMVENPLTRILDTSSAHRTAPGWAYGFPELSKAHRAAVREGRRIAVPGCHASGYLALVCPLVDAGLLAPSAALSCTSLTGYSGGGKAMIADYEAQDRPEALLAPRIYGLTQRHKHLAEMCAQSRLPAPVFLPIVADFYSGMLVTVPLPAPALCRPLTPESLAALYAAHYAGSACVRVLPPVEEGMLAANALSGCDGMEIIVTGNGERLAAHARYDNLGKGASGAAVQCMNLLLGAPETEGLKLWRE</sequence>
<feature type="domain" description="Semialdehyde dehydrogenase NAD-binding" evidence="6">
    <location>
        <begin position="3"/>
        <end position="104"/>
    </location>
</feature>
<dbReference type="InterPro" id="IPR050085">
    <property type="entry name" value="AGPR"/>
</dbReference>
<reference evidence="7" key="2">
    <citation type="journal article" date="2021" name="PeerJ">
        <title>Extensive microbial diversity within the chicken gut microbiome revealed by metagenomics and culture.</title>
        <authorList>
            <person name="Gilroy R."/>
            <person name="Ravi A."/>
            <person name="Getino M."/>
            <person name="Pursley I."/>
            <person name="Horton D.L."/>
            <person name="Alikhan N.F."/>
            <person name="Baker D."/>
            <person name="Gharbi K."/>
            <person name="Hall N."/>
            <person name="Watson M."/>
            <person name="Adriaenssens E.M."/>
            <person name="Foster-Nyarko E."/>
            <person name="Jarju S."/>
            <person name="Secka A."/>
            <person name="Antonio M."/>
            <person name="Oren A."/>
            <person name="Chaudhuri R.R."/>
            <person name="La Ragione R."/>
            <person name="Hildebrand F."/>
            <person name="Pallen M.J."/>
        </authorList>
    </citation>
    <scope>NUCLEOTIDE SEQUENCE</scope>
    <source>
        <strain evidence="7">ChiGjej2B2-16831</strain>
    </source>
</reference>
<dbReference type="Gene3D" id="3.30.360.10">
    <property type="entry name" value="Dihydrodipicolinate Reductase, domain 2"/>
    <property type="match status" value="1"/>
</dbReference>
<dbReference type="EC" id="1.2.1.38" evidence="7"/>
<dbReference type="Proteomes" id="UP000824128">
    <property type="component" value="Unassembled WGS sequence"/>
</dbReference>
<dbReference type="Pfam" id="PF01118">
    <property type="entry name" value="Semialdhyde_dh"/>
    <property type="match status" value="1"/>
</dbReference>
<evidence type="ECO:0000313" key="8">
    <source>
        <dbReference type="Proteomes" id="UP000824128"/>
    </source>
</evidence>
<dbReference type="InterPro" id="IPR036291">
    <property type="entry name" value="NAD(P)-bd_dom_sf"/>
</dbReference>
<reference evidence="7" key="1">
    <citation type="submission" date="2020-10" db="EMBL/GenBank/DDBJ databases">
        <authorList>
            <person name="Gilroy R."/>
        </authorList>
    </citation>
    <scope>NUCLEOTIDE SEQUENCE</scope>
    <source>
        <strain evidence="7">ChiGjej2B2-16831</strain>
    </source>
</reference>
<dbReference type="GO" id="GO:0005737">
    <property type="term" value="C:cytoplasm"/>
    <property type="evidence" value="ECO:0007669"/>
    <property type="project" value="InterPro"/>
</dbReference>
<dbReference type="NCBIfam" id="TIGR01851">
    <property type="entry name" value="argC_other"/>
    <property type="match status" value="1"/>
</dbReference>
<evidence type="ECO:0000256" key="2">
    <source>
        <dbReference type="ARBA" id="ARBA00022571"/>
    </source>
</evidence>
<evidence type="ECO:0000256" key="3">
    <source>
        <dbReference type="ARBA" id="ARBA00022605"/>
    </source>
</evidence>
<organism evidence="7 8">
    <name type="scientific">Candidatus Aphodomorpha intestinavium</name>
    <dbReference type="NCBI Taxonomy" id="2840672"/>
    <lineage>
        <taxon>Bacteria</taxon>
        <taxon>Bacillati</taxon>
        <taxon>Bacillota</taxon>
        <taxon>Clostridia</taxon>
        <taxon>Eubacteriales</taxon>
        <taxon>Candidatus Aphodomorpha</taxon>
    </lineage>
</organism>
<keyword evidence="1" id="KW-0963">Cytoplasm</keyword>
<dbReference type="GO" id="GO:0003942">
    <property type="term" value="F:N-acetyl-gamma-glutamyl-phosphate reductase activity"/>
    <property type="evidence" value="ECO:0007669"/>
    <property type="project" value="UniProtKB-EC"/>
</dbReference>
<evidence type="ECO:0000256" key="1">
    <source>
        <dbReference type="ARBA" id="ARBA00022490"/>
    </source>
</evidence>
<proteinExistence type="predicted"/>
<dbReference type="PANTHER" id="PTHR32338:SF10">
    <property type="entry name" value="N-ACETYL-GAMMA-GLUTAMYL-PHOSPHATE REDUCTASE, CHLOROPLASTIC-RELATED"/>
    <property type="match status" value="1"/>
</dbReference>